<dbReference type="SUPFAM" id="SSF47226">
    <property type="entry name" value="Histidine-containing phosphotransfer domain, HPT domain"/>
    <property type="match status" value="1"/>
</dbReference>
<evidence type="ECO:0000259" key="2">
    <source>
        <dbReference type="PROSITE" id="PS50894"/>
    </source>
</evidence>
<comment type="caution">
    <text evidence="3">The sequence shown here is derived from an EMBL/GenBank/DDBJ whole genome shotgun (WGS) entry which is preliminary data.</text>
</comment>
<dbReference type="InterPro" id="IPR036641">
    <property type="entry name" value="HPT_dom_sf"/>
</dbReference>
<organism evidence="3 4">
    <name type="scientific">Mycetocola tolaasinivorans</name>
    <dbReference type="NCBI Taxonomy" id="76635"/>
    <lineage>
        <taxon>Bacteria</taxon>
        <taxon>Bacillati</taxon>
        <taxon>Actinomycetota</taxon>
        <taxon>Actinomycetes</taxon>
        <taxon>Micrococcales</taxon>
        <taxon>Microbacteriaceae</taxon>
        <taxon>Mycetocola</taxon>
    </lineage>
</organism>
<comment type="caution">
    <text evidence="1">Lacks conserved residue(s) required for the propagation of feature annotation.</text>
</comment>
<dbReference type="Proteomes" id="UP000272503">
    <property type="component" value="Unassembled WGS sequence"/>
</dbReference>
<dbReference type="EMBL" id="RCUX01000010">
    <property type="protein sequence ID" value="RLP74536.1"/>
    <property type="molecule type" value="Genomic_DNA"/>
</dbReference>
<keyword evidence="4" id="KW-1185">Reference proteome</keyword>
<sequence>MSISPEERPLLEHAEIRRLCDALNGDRAACRLFLQSFCDRWAERLAALEQSLLHADVMHARDSILSIRTSSAMVGAQRLTQIASTIETTLTAGHTDEIGEPLRALRLCGVETVAALRAFMVEQAAAHAAATH</sequence>
<dbReference type="RefSeq" id="WP_121649284.1">
    <property type="nucleotide sequence ID" value="NZ_RCUX01000010.1"/>
</dbReference>
<dbReference type="PROSITE" id="PS50894">
    <property type="entry name" value="HPT"/>
    <property type="match status" value="1"/>
</dbReference>
<dbReference type="InterPro" id="IPR008207">
    <property type="entry name" value="Sig_transdc_His_kin_Hpt_dom"/>
</dbReference>
<name>A0A3L7A2L3_9MICO</name>
<evidence type="ECO:0000313" key="4">
    <source>
        <dbReference type="Proteomes" id="UP000272503"/>
    </source>
</evidence>
<dbReference type="Gene3D" id="1.20.120.160">
    <property type="entry name" value="HPT domain"/>
    <property type="match status" value="1"/>
</dbReference>
<proteinExistence type="predicted"/>
<gene>
    <name evidence="3" type="ORF">D9V32_12655</name>
</gene>
<evidence type="ECO:0000313" key="3">
    <source>
        <dbReference type="EMBL" id="RLP74536.1"/>
    </source>
</evidence>
<evidence type="ECO:0000256" key="1">
    <source>
        <dbReference type="PROSITE-ProRule" id="PRU00110"/>
    </source>
</evidence>
<dbReference type="Pfam" id="PF01627">
    <property type="entry name" value="Hpt"/>
    <property type="match status" value="1"/>
</dbReference>
<dbReference type="OrthoDB" id="4945046at2"/>
<accession>A0A3L7A2L3</accession>
<protein>
    <submittedName>
        <fullName evidence="3">Hpt domain-containing protein</fullName>
    </submittedName>
</protein>
<reference evidence="3 4" key="1">
    <citation type="submission" date="2018-10" db="EMBL/GenBank/DDBJ databases">
        <authorList>
            <person name="Li J."/>
        </authorList>
    </citation>
    <scope>NUCLEOTIDE SEQUENCE [LARGE SCALE GENOMIC DNA]</scope>
    <source>
        <strain evidence="3 4">IF 016277</strain>
    </source>
</reference>
<feature type="domain" description="HPt" evidence="2">
    <location>
        <begin position="26"/>
        <end position="119"/>
    </location>
</feature>
<dbReference type="AlphaFoldDB" id="A0A3L7A2L3"/>
<dbReference type="GO" id="GO:0000160">
    <property type="term" value="P:phosphorelay signal transduction system"/>
    <property type="evidence" value="ECO:0007669"/>
    <property type="project" value="InterPro"/>
</dbReference>